<evidence type="ECO:0000313" key="2">
    <source>
        <dbReference type="Proteomes" id="UP001234798"/>
    </source>
</evidence>
<dbReference type="RefSeq" id="WP_306948712.1">
    <property type="nucleotide sequence ID" value="NZ_CP132976.1"/>
</dbReference>
<keyword evidence="2" id="KW-1185">Reference proteome</keyword>
<evidence type="ECO:0000313" key="1">
    <source>
        <dbReference type="EMBL" id="WMD23080.1"/>
    </source>
</evidence>
<accession>A0ABY9M8B1</accession>
<protein>
    <submittedName>
        <fullName evidence="1">Uncharacterized protein</fullName>
    </submittedName>
</protein>
<sequence length="151" mass="17039">MTKLKQDDMKAITTELASPWGCVGLVCDGYRVTVAVVRTGTLRFGLTVYINGRQTGKQLVEDCEERRRFLRPCEQYLYSPAERKNLVKIGGKRFAKQMGAEKRFTFHSHNWLSVRTMLRHFTANNASVELVEIGASAVRASLPRDEAVTDA</sequence>
<organism evidence="1 2">
    <name type="scientific">Achromobacter seleniivolatilans</name>
    <dbReference type="NCBI Taxonomy" id="3047478"/>
    <lineage>
        <taxon>Bacteria</taxon>
        <taxon>Pseudomonadati</taxon>
        <taxon>Pseudomonadota</taxon>
        <taxon>Betaproteobacteria</taxon>
        <taxon>Burkholderiales</taxon>
        <taxon>Alcaligenaceae</taxon>
        <taxon>Achromobacter</taxon>
    </lineage>
</organism>
<reference evidence="1 2" key="1">
    <citation type="submission" date="2023-08" db="EMBL/GenBank/DDBJ databases">
        <title>Achromobacter seleniivolatilans sp. nov., isolated from seleniferous soil.</title>
        <authorList>
            <person name="Zhang S."/>
            <person name="Li K."/>
            <person name="Peng J."/>
            <person name="Zhao Q."/>
            <person name="Wang H."/>
            <person name="Guo Y."/>
        </authorList>
    </citation>
    <scope>NUCLEOTIDE SEQUENCE [LARGE SCALE GENOMIC DNA]</scope>
    <source>
        <strain evidence="1 2">R39</strain>
    </source>
</reference>
<dbReference type="EMBL" id="CP132976">
    <property type="protein sequence ID" value="WMD23080.1"/>
    <property type="molecule type" value="Genomic_DNA"/>
</dbReference>
<gene>
    <name evidence="1" type="ORF">RAS12_12100</name>
</gene>
<name>A0ABY9M8B1_9BURK</name>
<proteinExistence type="predicted"/>
<dbReference type="Proteomes" id="UP001234798">
    <property type="component" value="Chromosome"/>
</dbReference>